<dbReference type="AlphaFoldDB" id="A0A2S1L8J9"/>
<keyword evidence="2" id="KW-1185">Reference proteome</keyword>
<proteinExistence type="predicted"/>
<dbReference type="RefSeq" id="WP_108739034.1">
    <property type="nucleotide sequence ID" value="NZ_CP020918.1"/>
</dbReference>
<evidence type="ECO:0000313" key="1">
    <source>
        <dbReference type="EMBL" id="AWG20065.1"/>
    </source>
</evidence>
<sequence length="244" mass="28806">MIFIKRLTYLVLSIVACSCHVTETISINEDGSGTIEVEQLRDEYSYMTLAGENYSKETKFKDTSYVFLDYISKYKGNFDKYTPVEQQLFSKFKEVQVHVKQSSFEKEFRTTLSQSFQKVEEVPDLYKTEDYADDLANNYALTAEEHYFTIQYSLTSDRFKRIVTITDQEGLKREVEKFNELKKQYVNFKVVQDYTLKYHFFRKIKSVSNNNAKISPDRKSFQIQYVLTDCLQNPEITALEVIFE</sequence>
<dbReference type="PROSITE" id="PS51257">
    <property type="entry name" value="PROKAR_LIPOPROTEIN"/>
    <property type="match status" value="1"/>
</dbReference>
<protein>
    <submittedName>
        <fullName evidence="1">Uncharacterized protein</fullName>
    </submittedName>
</protein>
<accession>A0A2S1L8J9</accession>
<organism evidence="1 2">
    <name type="scientific">Flavobacterium faecale</name>
    <dbReference type="NCBI Taxonomy" id="1355330"/>
    <lineage>
        <taxon>Bacteria</taxon>
        <taxon>Pseudomonadati</taxon>
        <taxon>Bacteroidota</taxon>
        <taxon>Flavobacteriia</taxon>
        <taxon>Flavobacteriales</taxon>
        <taxon>Flavobacteriaceae</taxon>
        <taxon>Flavobacterium</taxon>
    </lineage>
</organism>
<name>A0A2S1L8J9_9FLAO</name>
<dbReference type="OrthoDB" id="978531at2"/>
<dbReference type="KEGG" id="ffa:FFWV33_00290"/>
<gene>
    <name evidence="1" type="ORF">FFWV33_00290</name>
</gene>
<reference evidence="1 2" key="1">
    <citation type="submission" date="2017-04" db="EMBL/GenBank/DDBJ databases">
        <title>Compelte genome sequence of WV33.</title>
        <authorList>
            <person name="Lee P.C."/>
        </authorList>
    </citation>
    <scope>NUCLEOTIDE SEQUENCE [LARGE SCALE GENOMIC DNA]</scope>
    <source>
        <strain evidence="1 2">WV33</strain>
    </source>
</reference>
<evidence type="ECO:0000313" key="2">
    <source>
        <dbReference type="Proteomes" id="UP000244527"/>
    </source>
</evidence>
<dbReference type="Proteomes" id="UP000244527">
    <property type="component" value="Chromosome"/>
</dbReference>
<dbReference type="EMBL" id="CP020918">
    <property type="protein sequence ID" value="AWG20065.1"/>
    <property type="molecule type" value="Genomic_DNA"/>
</dbReference>